<feature type="transmembrane region" description="Helical" evidence="1">
    <location>
        <begin position="473"/>
        <end position="490"/>
    </location>
</feature>
<reference evidence="3" key="1">
    <citation type="submission" date="2017-05" db="EMBL/GenBank/DDBJ databases">
        <title>Physiological properties and genetic analysis related to exopolysaccharide production of fresh-water unicellular cyanobacterium Aphanothece sacrum, Suizenji Nori, that has been cultured as a food source in Japan.</title>
        <authorList>
            <person name="Kanesaki Y."/>
            <person name="Yoshikawa S."/>
            <person name="Ohki K."/>
        </authorList>
    </citation>
    <scope>NUCLEOTIDE SEQUENCE [LARGE SCALE GENOMIC DNA]</scope>
    <source>
        <strain evidence="3">FPU1</strain>
    </source>
</reference>
<gene>
    <name evidence="2" type="ORF">AsFPU1_0777</name>
</gene>
<dbReference type="GO" id="GO:0016757">
    <property type="term" value="F:glycosyltransferase activity"/>
    <property type="evidence" value="ECO:0007669"/>
    <property type="project" value="UniProtKB-KW"/>
</dbReference>
<keyword evidence="1" id="KW-1133">Transmembrane helix</keyword>
<feature type="transmembrane region" description="Helical" evidence="1">
    <location>
        <begin position="17"/>
        <end position="35"/>
    </location>
</feature>
<feature type="transmembrane region" description="Helical" evidence="1">
    <location>
        <begin position="407"/>
        <end position="424"/>
    </location>
</feature>
<dbReference type="InterPro" id="IPR059217">
    <property type="entry name" value="LA3751_2-like"/>
</dbReference>
<comment type="caution">
    <text evidence="2">The sequence shown here is derived from an EMBL/GenBank/DDBJ whole genome shotgun (WGS) entry which is preliminary data.</text>
</comment>
<evidence type="ECO:0000313" key="2">
    <source>
        <dbReference type="EMBL" id="GBF79384.1"/>
    </source>
</evidence>
<organism evidence="2 3">
    <name type="scientific">Aphanothece sacrum FPU1</name>
    <dbReference type="NCBI Taxonomy" id="1920663"/>
    <lineage>
        <taxon>Bacteria</taxon>
        <taxon>Bacillati</taxon>
        <taxon>Cyanobacteriota</taxon>
        <taxon>Cyanophyceae</taxon>
        <taxon>Oscillatoriophycideae</taxon>
        <taxon>Chroococcales</taxon>
        <taxon>Aphanothecaceae</taxon>
        <taxon>Aphanothece</taxon>
    </lineage>
</organism>
<sequence>MECVSFPGFEMKIGNNGIPWGIIFAGMLFSLYLVWQIPNGVYFSGDGGLKALLAQQLSAGVFHFDLVKPSEIWIQKLWSEGLYAYQEPFVYYLNNRYFITFPFPFSLVTAPFYALFGYRGLYIVPLVATWVIWGTFYGMCQRFKLNLFNTSLALFILIFASNLTLYSAMYWEHTLAVALCFAGMAILFSPTETGNLSSKNVILSGCLIGFSAWVRSEFFAMVATLTFLGCLLTILNHNYFQNIREKIKLNQSYFSVQKLIFFLISLFTTVGLFFLSNQLIYGHFLGIHALQIVEGFTLARRLKEAWESLQEISLTFFEYFPIAIFPLLYIFLNLLKKATNKVGVGLVIIGLLFLISLQGVTLVLNWKTNDLSAIKNWVKQWGILLFICASWLYLLRKVDVKVTPRMILIYGICILFTVGVALLVDSGSDEIAVGGKQWGQRYLLILLPFVSLMGVQQLNVIKENSPSIPHNISLFFVGILLIISCHKNLYEGTVFFQKAHEGVAPAIEALQKNSNRIIVVSHQYAAQVLESPLRKNKIFFRIENSQNLVKLGNALVENNQSSFIYVCYPHRECKLPQESPENWKFAVEGQNFQIKMLSLGKIGKYPMYEVAIKPIRI</sequence>
<keyword evidence="1" id="KW-0472">Membrane</keyword>
<keyword evidence="2" id="KW-0328">Glycosyltransferase</keyword>
<evidence type="ECO:0000256" key="1">
    <source>
        <dbReference type="SAM" id="Phobius"/>
    </source>
</evidence>
<accession>A0A401IDT4</accession>
<dbReference type="EMBL" id="BDQK01000001">
    <property type="protein sequence ID" value="GBF79384.1"/>
    <property type="molecule type" value="Genomic_DNA"/>
</dbReference>
<feature type="transmembrane region" description="Helical" evidence="1">
    <location>
        <begin position="378"/>
        <end position="395"/>
    </location>
</feature>
<feature type="transmembrane region" description="Helical" evidence="1">
    <location>
        <begin position="219"/>
        <end position="239"/>
    </location>
</feature>
<proteinExistence type="predicted"/>
<protein>
    <submittedName>
        <fullName evidence="2">Dolichol-phosphate mannosyltransferase</fullName>
    </submittedName>
</protein>
<feature type="transmembrane region" description="Helical" evidence="1">
    <location>
        <begin position="342"/>
        <end position="366"/>
    </location>
</feature>
<feature type="transmembrane region" description="Helical" evidence="1">
    <location>
        <begin position="147"/>
        <end position="164"/>
    </location>
</feature>
<keyword evidence="1" id="KW-0812">Transmembrane</keyword>
<feature type="transmembrane region" description="Helical" evidence="1">
    <location>
        <begin position="316"/>
        <end position="335"/>
    </location>
</feature>
<name>A0A401IDT4_APHSA</name>
<evidence type="ECO:0000313" key="3">
    <source>
        <dbReference type="Proteomes" id="UP000287247"/>
    </source>
</evidence>
<dbReference type="Proteomes" id="UP000287247">
    <property type="component" value="Unassembled WGS sequence"/>
</dbReference>
<dbReference type="NCBIfam" id="NF047440">
    <property type="entry name" value="LA3751_2_3_fam"/>
    <property type="match status" value="1"/>
</dbReference>
<dbReference type="AlphaFoldDB" id="A0A401IDT4"/>
<feature type="transmembrane region" description="Helical" evidence="1">
    <location>
        <begin position="122"/>
        <end position="140"/>
    </location>
</feature>
<keyword evidence="3" id="KW-1185">Reference proteome</keyword>
<feature type="transmembrane region" description="Helical" evidence="1">
    <location>
        <begin position="259"/>
        <end position="281"/>
    </location>
</feature>
<feature type="transmembrane region" description="Helical" evidence="1">
    <location>
        <begin position="444"/>
        <end position="461"/>
    </location>
</feature>
<keyword evidence="2" id="KW-0808">Transferase</keyword>